<dbReference type="SUPFAM" id="SSF56601">
    <property type="entry name" value="beta-lactamase/transpeptidase-like"/>
    <property type="match status" value="1"/>
</dbReference>
<accession>Q0A648</accession>
<keyword evidence="2" id="KW-0732">Signal</keyword>
<dbReference type="EMBL" id="CP000453">
    <property type="protein sequence ID" value="ABI57689.1"/>
    <property type="molecule type" value="Genomic_DNA"/>
</dbReference>
<dbReference type="AlphaFoldDB" id="Q0A648"/>
<evidence type="ECO:0000313" key="12">
    <source>
        <dbReference type="Proteomes" id="UP000001962"/>
    </source>
</evidence>
<keyword evidence="12" id="KW-1185">Reference proteome</keyword>
<organism evidence="11 12">
    <name type="scientific">Alkalilimnicola ehrlichii (strain ATCC BAA-1101 / DSM 17681 / MLHE-1)</name>
    <dbReference type="NCBI Taxonomy" id="187272"/>
    <lineage>
        <taxon>Bacteria</taxon>
        <taxon>Pseudomonadati</taxon>
        <taxon>Pseudomonadota</taxon>
        <taxon>Gammaproteobacteria</taxon>
        <taxon>Chromatiales</taxon>
        <taxon>Ectothiorhodospiraceae</taxon>
        <taxon>Alkalilimnicola</taxon>
    </lineage>
</organism>
<evidence type="ECO:0000256" key="9">
    <source>
        <dbReference type="RuleBase" id="RU004016"/>
    </source>
</evidence>
<name>Q0A648_ALKEH</name>
<reference evidence="12" key="1">
    <citation type="submission" date="2006-08" db="EMBL/GenBank/DDBJ databases">
        <title>Complete sequence of Alkalilimnicola ehrilichei MLHE-1.</title>
        <authorList>
            <person name="Copeland A."/>
            <person name="Lucas S."/>
            <person name="Lapidus A."/>
            <person name="Barry K."/>
            <person name="Detter J.C."/>
            <person name="Glavina del Rio T."/>
            <person name="Hammon N."/>
            <person name="Israni S."/>
            <person name="Dalin E."/>
            <person name="Tice H."/>
            <person name="Pitluck S."/>
            <person name="Sims D."/>
            <person name="Brettin T."/>
            <person name="Bruce D."/>
            <person name="Han C."/>
            <person name="Tapia R."/>
            <person name="Gilna P."/>
            <person name="Schmutz J."/>
            <person name="Larimer F."/>
            <person name="Land M."/>
            <person name="Hauser L."/>
            <person name="Kyrpides N."/>
            <person name="Mikhailova N."/>
            <person name="Oremland R.S."/>
            <person name="Hoeft S.E."/>
            <person name="Switzer-Blum J."/>
            <person name="Kulp T."/>
            <person name="King G."/>
            <person name="Tabita R."/>
            <person name="Witte B."/>
            <person name="Santini J.M."/>
            <person name="Basu P."/>
            <person name="Hollibaugh J.T."/>
            <person name="Xie G."/>
            <person name="Stolz J.F."/>
            <person name="Richardson P."/>
        </authorList>
    </citation>
    <scope>NUCLEOTIDE SEQUENCE [LARGE SCALE GENOMIC DNA]</scope>
    <source>
        <strain evidence="12">ATCC BAA-1101 / DSM 17681 / MLHE-1</strain>
    </source>
</reference>
<feature type="active site" description="Acyl-ester intermediate" evidence="7">
    <location>
        <position position="90"/>
    </location>
</feature>
<dbReference type="MEROPS" id="S11.002"/>
<dbReference type="GO" id="GO:0009002">
    <property type="term" value="F:serine-type D-Ala-D-Ala carboxypeptidase activity"/>
    <property type="evidence" value="ECO:0007669"/>
    <property type="project" value="InterPro"/>
</dbReference>
<feature type="binding site" evidence="8">
    <location>
        <position position="254"/>
    </location>
    <ligand>
        <name>substrate</name>
    </ligand>
</feature>
<sequence length="327" mass="35312">MGGFHANAGSLPFMRMGSRVRYRAVSRLRGLVCLGFALLLLGAWAPAAHTSGGIEREPLQLASVHAAAVYLDTGERLVGKRADMPAPIASLTKLMTALVVVESGAPLDEWLTIVPRQHAVTKNAYSRMRVDSRLPRGELVRLALMSSENLATYVLAHHHPGGRAAFIAAMNAKAKELGMTQTRFVDSSGLSVENVASANDLLKLLAAANEHEVIRDYSTTRYHTAHFRGPRYTKGYANTNPLVAHSRWQVGLSKTGYLVEAGRCLAMVAEMEGRPVALVFLNSHGTRSPLGDAGRFRRWLADGVGGTVAASAREYEQQVGARLESDG</sequence>
<dbReference type="GO" id="GO:0071555">
    <property type="term" value="P:cell wall organization"/>
    <property type="evidence" value="ECO:0007669"/>
    <property type="project" value="UniProtKB-KW"/>
</dbReference>
<dbReference type="GO" id="GO:0008360">
    <property type="term" value="P:regulation of cell shape"/>
    <property type="evidence" value="ECO:0007669"/>
    <property type="project" value="UniProtKB-KW"/>
</dbReference>
<dbReference type="PRINTS" id="PR00725">
    <property type="entry name" value="DADACBPTASE1"/>
</dbReference>
<feature type="active site" description="Proton acceptor" evidence="7">
    <location>
        <position position="93"/>
    </location>
</feature>
<dbReference type="HOGENOM" id="CLU_027070_0_3_6"/>
<evidence type="ECO:0000256" key="8">
    <source>
        <dbReference type="PIRSR" id="PIRSR618044-2"/>
    </source>
</evidence>
<keyword evidence="5" id="KW-0573">Peptidoglycan synthesis</keyword>
<gene>
    <name evidence="11" type="ordered locus">Mlg_2349</name>
</gene>
<keyword evidence="6" id="KW-0961">Cell wall biogenesis/degradation</keyword>
<dbReference type="GO" id="GO:0009252">
    <property type="term" value="P:peptidoglycan biosynthetic process"/>
    <property type="evidence" value="ECO:0007669"/>
    <property type="project" value="UniProtKB-KW"/>
</dbReference>
<dbReference type="Gene3D" id="3.40.710.10">
    <property type="entry name" value="DD-peptidase/beta-lactamase superfamily"/>
    <property type="match status" value="1"/>
</dbReference>
<keyword evidence="3" id="KW-0378">Hydrolase</keyword>
<dbReference type="KEGG" id="aeh:Mlg_2349"/>
<dbReference type="eggNOG" id="COG1686">
    <property type="taxonomic scope" value="Bacteria"/>
</dbReference>
<dbReference type="Pfam" id="PF00768">
    <property type="entry name" value="Peptidase_S11"/>
    <property type="match status" value="1"/>
</dbReference>
<evidence type="ECO:0000256" key="5">
    <source>
        <dbReference type="ARBA" id="ARBA00022984"/>
    </source>
</evidence>
<evidence type="ECO:0000259" key="10">
    <source>
        <dbReference type="Pfam" id="PF00768"/>
    </source>
</evidence>
<dbReference type="GO" id="GO:0006508">
    <property type="term" value="P:proteolysis"/>
    <property type="evidence" value="ECO:0007669"/>
    <property type="project" value="InterPro"/>
</dbReference>
<evidence type="ECO:0000256" key="4">
    <source>
        <dbReference type="ARBA" id="ARBA00022960"/>
    </source>
</evidence>
<evidence type="ECO:0000256" key="2">
    <source>
        <dbReference type="ARBA" id="ARBA00022729"/>
    </source>
</evidence>
<dbReference type="PANTHER" id="PTHR35333">
    <property type="entry name" value="BETA-LACTAMASE"/>
    <property type="match status" value="1"/>
</dbReference>
<feature type="domain" description="Peptidase S11 D-alanyl-D-alanine carboxypeptidase A N-terminal" evidence="10">
    <location>
        <begin position="58"/>
        <end position="283"/>
    </location>
</feature>
<dbReference type="GO" id="GO:0046677">
    <property type="term" value="P:response to antibiotic"/>
    <property type="evidence" value="ECO:0007669"/>
    <property type="project" value="InterPro"/>
</dbReference>
<dbReference type="GO" id="GO:0030655">
    <property type="term" value="P:beta-lactam antibiotic catabolic process"/>
    <property type="evidence" value="ECO:0007669"/>
    <property type="project" value="InterPro"/>
</dbReference>
<evidence type="ECO:0000256" key="1">
    <source>
        <dbReference type="ARBA" id="ARBA00007164"/>
    </source>
</evidence>
<comment type="similarity">
    <text evidence="1 9">Belongs to the peptidase S11 family.</text>
</comment>
<proteinExistence type="inferred from homology"/>
<evidence type="ECO:0000256" key="7">
    <source>
        <dbReference type="PIRSR" id="PIRSR618044-1"/>
    </source>
</evidence>
<dbReference type="InterPro" id="IPR012338">
    <property type="entry name" value="Beta-lactam/transpept-like"/>
</dbReference>
<dbReference type="InterPro" id="IPR000871">
    <property type="entry name" value="Beta-lactam_class-A"/>
</dbReference>
<dbReference type="NCBIfam" id="NF008668">
    <property type="entry name" value="PRK11669.1"/>
    <property type="match status" value="1"/>
</dbReference>
<dbReference type="Proteomes" id="UP000001962">
    <property type="component" value="Chromosome"/>
</dbReference>
<evidence type="ECO:0000256" key="3">
    <source>
        <dbReference type="ARBA" id="ARBA00022801"/>
    </source>
</evidence>
<dbReference type="InterPro" id="IPR001967">
    <property type="entry name" value="Peptidase_S11_N"/>
</dbReference>
<dbReference type="InterPro" id="IPR018044">
    <property type="entry name" value="Peptidase_S11"/>
</dbReference>
<keyword evidence="4" id="KW-0133">Cell shape</keyword>
<protein>
    <submittedName>
        <fullName evidence="11">Murein-DD-endopeptidase</fullName>
    </submittedName>
</protein>
<evidence type="ECO:0000313" key="11">
    <source>
        <dbReference type="EMBL" id="ABI57689.1"/>
    </source>
</evidence>
<dbReference type="PANTHER" id="PTHR35333:SF3">
    <property type="entry name" value="BETA-LACTAMASE-TYPE TRANSPEPTIDASE FOLD CONTAINING PROTEIN"/>
    <property type="match status" value="1"/>
</dbReference>
<evidence type="ECO:0000256" key="6">
    <source>
        <dbReference type="ARBA" id="ARBA00023316"/>
    </source>
</evidence>
<dbReference type="GO" id="GO:0008800">
    <property type="term" value="F:beta-lactamase activity"/>
    <property type="evidence" value="ECO:0007669"/>
    <property type="project" value="InterPro"/>
</dbReference>
<feature type="active site" evidence="7">
    <location>
        <position position="147"/>
    </location>
</feature>